<dbReference type="AlphaFoldDB" id="W7DGV3"/>
<protein>
    <recommendedName>
        <fullName evidence="3">DUF1874 domain-containing protein</fullName>
    </recommendedName>
</protein>
<name>W7DGV3_9LIST</name>
<gene>
    <name evidence="1" type="ORF">MCOL2_16997</name>
</gene>
<dbReference type="EMBL" id="AODM01000058">
    <property type="protein sequence ID" value="EUJ48665.1"/>
    <property type="molecule type" value="Genomic_DNA"/>
</dbReference>
<dbReference type="InterPro" id="IPR015055">
    <property type="entry name" value="STIV_B116-like"/>
</dbReference>
<dbReference type="Proteomes" id="UP000019241">
    <property type="component" value="Unassembled WGS sequence"/>
</dbReference>
<dbReference type="PATRIC" id="fig|1265822.4.peg.3454"/>
<organism evidence="1 2">
    <name type="scientific">Listeria fleischmannii FSL S10-1203</name>
    <dbReference type="NCBI Taxonomy" id="1265822"/>
    <lineage>
        <taxon>Bacteria</taxon>
        <taxon>Bacillati</taxon>
        <taxon>Bacillota</taxon>
        <taxon>Bacilli</taxon>
        <taxon>Bacillales</taxon>
        <taxon>Listeriaceae</taxon>
        <taxon>Listeria</taxon>
    </lineage>
</organism>
<dbReference type="InterPro" id="IPR037236">
    <property type="entry name" value="STIV_B116-like_sf"/>
</dbReference>
<evidence type="ECO:0000313" key="1">
    <source>
        <dbReference type="EMBL" id="EUJ48665.1"/>
    </source>
</evidence>
<dbReference type="RefSeq" id="WP_036064661.1">
    <property type="nucleotide sequence ID" value="NZ_AODM01000058.1"/>
</dbReference>
<reference evidence="1 2" key="1">
    <citation type="submission" date="2012-12" db="EMBL/GenBank/DDBJ databases">
        <title>Novel taxa of Listeriaceae from agricultural environments in the United States.</title>
        <authorList>
            <person name="den Bakker H.C."/>
            <person name="Allred A."/>
            <person name="Warchocki S."/>
            <person name="Wright E.M."/>
            <person name="Burrell A."/>
            <person name="Nightingale K.K."/>
            <person name="Kephart D."/>
            <person name="Wiedmann M."/>
        </authorList>
    </citation>
    <scope>NUCLEOTIDE SEQUENCE [LARGE SCALE GENOMIC DNA]</scope>
    <source>
        <strain evidence="1 2">FSL S10-1203</strain>
    </source>
</reference>
<accession>W7DGV3</accession>
<dbReference type="Pfam" id="PF08960">
    <property type="entry name" value="STIV_B116-like"/>
    <property type="match status" value="1"/>
</dbReference>
<sequence>MKLAVLGSTLVTNSGRFEMKEITLERAIELLNTCEYSSYVGHSSTAHYLSKLTGKKIDVRRKRCSLAVGQQALCFKLVKRLANNEFVTMRKLEHTEYQLFLLKRLK</sequence>
<comment type="caution">
    <text evidence="1">The sequence shown here is derived from an EMBL/GenBank/DDBJ whole genome shotgun (WGS) entry which is preliminary data.</text>
</comment>
<evidence type="ECO:0000313" key="2">
    <source>
        <dbReference type="Proteomes" id="UP000019241"/>
    </source>
</evidence>
<evidence type="ECO:0008006" key="3">
    <source>
        <dbReference type="Google" id="ProtNLM"/>
    </source>
</evidence>
<proteinExistence type="predicted"/>
<dbReference type="Gene3D" id="3.40.50.11170">
    <property type="entry name" value="Uncharacterised protein PF08960, DUF1874"/>
    <property type="match status" value="1"/>
</dbReference>
<dbReference type="SUPFAM" id="SSF143602">
    <property type="entry name" value="STIV B116-like"/>
    <property type="match status" value="1"/>
</dbReference>